<evidence type="ECO:0000313" key="3">
    <source>
        <dbReference type="Proteomes" id="UP000700706"/>
    </source>
</evidence>
<feature type="domain" description="Calcineurin-like phosphoesterase" evidence="1">
    <location>
        <begin position="39"/>
        <end position="226"/>
    </location>
</feature>
<evidence type="ECO:0000313" key="2">
    <source>
        <dbReference type="EMBL" id="MBW8724381.1"/>
    </source>
</evidence>
<organism evidence="2 3">
    <name type="scientific">Inquilinus limosus</name>
    <dbReference type="NCBI Taxonomy" id="171674"/>
    <lineage>
        <taxon>Bacteria</taxon>
        <taxon>Pseudomonadati</taxon>
        <taxon>Pseudomonadota</taxon>
        <taxon>Alphaproteobacteria</taxon>
        <taxon>Rhodospirillales</taxon>
        <taxon>Rhodospirillaceae</taxon>
        <taxon>Inquilinus</taxon>
    </lineage>
</organism>
<sequence length="456" mass="49564">MQGLPEALPNAIPALLPRGPGHQFVLYGDSCSGVPGALHERNFAAVNAVLRRLAPQPEFILFPGDEIIGLTADAEALRAQWRHWLDQEMGWLDRRAIPIWHTTGNHTAYDEMSEAVFRDVLDLPRNGPPGQEGLSYWVRRGDLLMVFVHTLWTGLGGEGHVETDWLRRVLAQHGDARHKLLVGHHPVHPINGFSGPWQREIGPEHAQEFWSILVEAGVLAYVCSHILAYDVQVHGGVLQLCTAGAGTAHRMPEGVEYLHCVQAALDAEGLRCQVLDTDGHIRERLEWPPPPVPEEAWRILPAGDGVAPLTGRLAPGRFVAFRFAGQAAPAGTSAAQTLLSAFDPGSLAPLWIGLRGPRQILTVILGREPGRSPLYWHGPALSGAFDIRLLLHPDMGPGGILCRLGKEAGWSSLAAASATGIEQLDWPDRWSVGHGQHGPTDRRFRGADLAVSMAAG</sequence>
<comment type="caution">
    <text evidence="2">The sequence shown here is derived from an EMBL/GenBank/DDBJ whole genome shotgun (WGS) entry which is preliminary data.</text>
</comment>
<dbReference type="Gene3D" id="3.60.21.10">
    <property type="match status" value="1"/>
</dbReference>
<protein>
    <submittedName>
        <fullName evidence="2">Metallophosphoesterase</fullName>
    </submittedName>
</protein>
<dbReference type="Proteomes" id="UP000700706">
    <property type="component" value="Unassembled WGS sequence"/>
</dbReference>
<dbReference type="SUPFAM" id="SSF56300">
    <property type="entry name" value="Metallo-dependent phosphatases"/>
    <property type="match status" value="1"/>
</dbReference>
<evidence type="ECO:0000259" key="1">
    <source>
        <dbReference type="Pfam" id="PF00149"/>
    </source>
</evidence>
<dbReference type="PANTHER" id="PTHR43143">
    <property type="entry name" value="METALLOPHOSPHOESTERASE, CALCINEURIN SUPERFAMILY"/>
    <property type="match status" value="1"/>
</dbReference>
<dbReference type="AlphaFoldDB" id="A0A952FL85"/>
<dbReference type="PANTHER" id="PTHR43143:SF1">
    <property type="entry name" value="SERINE_THREONINE-PROTEIN PHOSPHATASE CPPED1"/>
    <property type="match status" value="1"/>
</dbReference>
<name>A0A952FL85_9PROT</name>
<gene>
    <name evidence="2" type="ORF">JF625_04385</name>
</gene>
<reference evidence="2" key="1">
    <citation type="submission" date="2020-06" db="EMBL/GenBank/DDBJ databases">
        <title>Stable isotope informed genome-resolved metagenomics uncovers potential trophic interactions in rhizosphere soil.</title>
        <authorList>
            <person name="Starr E.P."/>
            <person name="Shi S."/>
            <person name="Blazewicz S.J."/>
            <person name="Koch B.J."/>
            <person name="Probst A.J."/>
            <person name="Hungate B.A."/>
            <person name="Pett-Ridge J."/>
            <person name="Firestone M.K."/>
            <person name="Banfield J.F."/>
        </authorList>
    </citation>
    <scope>NUCLEOTIDE SEQUENCE</scope>
    <source>
        <strain evidence="2">YM_69_17</strain>
    </source>
</reference>
<dbReference type="GO" id="GO:0016787">
    <property type="term" value="F:hydrolase activity"/>
    <property type="evidence" value="ECO:0007669"/>
    <property type="project" value="InterPro"/>
</dbReference>
<proteinExistence type="predicted"/>
<accession>A0A952FL85</accession>
<dbReference type="InterPro" id="IPR029052">
    <property type="entry name" value="Metallo-depent_PP-like"/>
</dbReference>
<dbReference type="InterPro" id="IPR004843">
    <property type="entry name" value="Calcineurin-like_PHP"/>
</dbReference>
<dbReference type="InterPro" id="IPR051918">
    <property type="entry name" value="STPP_CPPED1"/>
</dbReference>
<dbReference type="EMBL" id="JAEKLZ010000100">
    <property type="protein sequence ID" value="MBW8724381.1"/>
    <property type="molecule type" value="Genomic_DNA"/>
</dbReference>
<dbReference type="Pfam" id="PF00149">
    <property type="entry name" value="Metallophos"/>
    <property type="match status" value="1"/>
</dbReference>